<dbReference type="RefSeq" id="WP_163931736.1">
    <property type="nucleotide sequence ID" value="NZ_BMQU01000001.1"/>
</dbReference>
<feature type="chain" id="PRO_5026273451" evidence="1">
    <location>
        <begin position="27"/>
        <end position="333"/>
    </location>
</feature>
<evidence type="ECO:0000313" key="3">
    <source>
        <dbReference type="Proteomes" id="UP000471751"/>
    </source>
</evidence>
<keyword evidence="3" id="KW-1185">Reference proteome</keyword>
<evidence type="ECO:0000313" key="2">
    <source>
        <dbReference type="EMBL" id="NES08692.1"/>
    </source>
</evidence>
<dbReference type="SUPFAM" id="SSF81901">
    <property type="entry name" value="HCP-like"/>
    <property type="match status" value="1"/>
</dbReference>
<feature type="signal peptide" evidence="1">
    <location>
        <begin position="1"/>
        <end position="26"/>
    </location>
</feature>
<proteinExistence type="predicted"/>
<sequence length="333" mass="36080">MKPYTPITASLLAILWLCAFPINALAAPRACVATDFTAFLQAFSQSLDVQRQASTGRVFSTTVEVAGDSAQPRVRVLHGDELALPMMPAIADSGMTGVEVQRIDPRHVRVDDKRAGNEAIKAYLFEYAECWTLVAMEDWSVDERRLTLSGRPDMSRAEEICYLKSGIFQGLGGVERYPPTTEFFEAALQNKLCAAASGNPQASLEAVSLGFSGMAPALSAELNEKLLTRAAETLPVAAALLARFYCNGTDDTRDGPCLDPARAEAMLIKSVKMGGWETLPMLASHYEQGDLQGRDLSRALACYQLAREKGVEGYVDSVQRLRDQGAVPGAACY</sequence>
<keyword evidence="1" id="KW-0732">Signal</keyword>
<name>A0A6I5RKZ5_9PSED</name>
<dbReference type="Gene3D" id="1.25.40.10">
    <property type="entry name" value="Tetratricopeptide repeat domain"/>
    <property type="match status" value="1"/>
</dbReference>
<evidence type="ECO:0000256" key="1">
    <source>
        <dbReference type="SAM" id="SignalP"/>
    </source>
</evidence>
<dbReference type="InterPro" id="IPR011990">
    <property type="entry name" value="TPR-like_helical_dom_sf"/>
</dbReference>
<comment type="caution">
    <text evidence="2">The sequence shown here is derived from an EMBL/GenBank/DDBJ whole genome shotgun (WGS) entry which is preliminary data.</text>
</comment>
<reference evidence="2 3" key="1">
    <citation type="submission" date="2020-02" db="EMBL/GenBank/DDBJ databases">
        <title>Broccoli isolated Pseudomonas sp.</title>
        <authorList>
            <person name="Fujikawa T."/>
            <person name="Sawada H."/>
        </authorList>
    </citation>
    <scope>NUCLEOTIDE SEQUENCE [LARGE SCALE GENOMIC DNA]</scope>
    <source>
        <strain evidence="2 3">JCM 32154</strain>
    </source>
</reference>
<gene>
    <name evidence="2" type="ORF">G3O07_01435</name>
</gene>
<dbReference type="Proteomes" id="UP000471751">
    <property type="component" value="Unassembled WGS sequence"/>
</dbReference>
<organism evidence="2 3">
    <name type="scientific">Pseudomonas laurentiana</name>
    <dbReference type="NCBI Taxonomy" id="2364649"/>
    <lineage>
        <taxon>Bacteria</taxon>
        <taxon>Pseudomonadati</taxon>
        <taxon>Pseudomonadota</taxon>
        <taxon>Gammaproteobacteria</taxon>
        <taxon>Pseudomonadales</taxon>
        <taxon>Pseudomonadaceae</taxon>
        <taxon>Pseudomonas</taxon>
    </lineage>
</organism>
<dbReference type="EMBL" id="JAAHBT010000011">
    <property type="protein sequence ID" value="NES08692.1"/>
    <property type="molecule type" value="Genomic_DNA"/>
</dbReference>
<dbReference type="AlphaFoldDB" id="A0A6I5RKZ5"/>
<accession>A0A6I5RKZ5</accession>
<protein>
    <submittedName>
        <fullName evidence="2">Sel1 repeat family protein</fullName>
    </submittedName>
</protein>